<dbReference type="Gene3D" id="3.40.50.12780">
    <property type="entry name" value="N-terminal domain of ligase-like"/>
    <property type="match status" value="1"/>
</dbReference>
<dbReference type="Gene3D" id="3.40.50.1820">
    <property type="entry name" value="alpha/beta hydrolase"/>
    <property type="match status" value="1"/>
</dbReference>
<dbReference type="PANTHER" id="PTHR45527">
    <property type="entry name" value="NONRIBOSOMAL PEPTIDE SYNTHETASE"/>
    <property type="match status" value="1"/>
</dbReference>
<dbReference type="PANTHER" id="PTHR45527:SF1">
    <property type="entry name" value="FATTY ACID SYNTHASE"/>
    <property type="match status" value="1"/>
</dbReference>
<dbReference type="InterPro" id="IPR010071">
    <property type="entry name" value="AA_adenyl_dom"/>
</dbReference>
<dbReference type="PROSITE" id="PS00455">
    <property type="entry name" value="AMP_BINDING"/>
    <property type="match status" value="1"/>
</dbReference>
<dbReference type="SUPFAM" id="SSF47336">
    <property type="entry name" value="ACP-like"/>
    <property type="match status" value="2"/>
</dbReference>
<feature type="region of interest" description="Disordered" evidence="4">
    <location>
        <begin position="80"/>
        <end position="103"/>
    </location>
</feature>
<dbReference type="PROSITE" id="PS50075">
    <property type="entry name" value="CARRIER"/>
    <property type="match status" value="2"/>
</dbReference>
<dbReference type="InterPro" id="IPR023213">
    <property type="entry name" value="CAT-like_dom_sf"/>
</dbReference>
<dbReference type="EMBL" id="JBICBM010000004">
    <property type="protein sequence ID" value="MFF9881943.1"/>
    <property type="molecule type" value="Genomic_DNA"/>
</dbReference>
<dbReference type="InterPro" id="IPR000873">
    <property type="entry name" value="AMP-dep_synth/lig_dom"/>
</dbReference>
<dbReference type="PROSITE" id="PS00012">
    <property type="entry name" value="PHOSPHOPANTETHEINE"/>
    <property type="match status" value="1"/>
</dbReference>
<dbReference type="InterPro" id="IPR045851">
    <property type="entry name" value="AMP-bd_C_sf"/>
</dbReference>
<dbReference type="RefSeq" id="WP_030776508.1">
    <property type="nucleotide sequence ID" value="NZ_JBFACJ010000018.1"/>
</dbReference>
<dbReference type="InterPro" id="IPR020806">
    <property type="entry name" value="PKS_PP-bd"/>
</dbReference>
<organism evidence="6 7">
    <name type="scientific">Streptomyces eurythermus</name>
    <dbReference type="NCBI Taxonomy" id="42237"/>
    <lineage>
        <taxon>Bacteria</taxon>
        <taxon>Bacillati</taxon>
        <taxon>Actinomycetota</taxon>
        <taxon>Actinomycetes</taxon>
        <taxon>Kitasatosporales</taxon>
        <taxon>Streptomycetaceae</taxon>
        <taxon>Streptomyces</taxon>
    </lineage>
</organism>
<dbReference type="SMART" id="SM00823">
    <property type="entry name" value="PKS_PP"/>
    <property type="match status" value="2"/>
</dbReference>
<feature type="domain" description="Carrier" evidence="5">
    <location>
        <begin position="7"/>
        <end position="81"/>
    </location>
</feature>
<dbReference type="InterPro" id="IPR029058">
    <property type="entry name" value="AB_hydrolase_fold"/>
</dbReference>
<sequence>MSEIDTAELTVLVRRTVAEAVGRADDEIGDDDTLVGLGLDSLRALELAARLEKRLGARLDPWLLLDRETVAEAAEGIAEQLRADGTGRTEPEPGGAATAGGRRELSDGERRLWFLYQLAEDSSGYLLSCGLRLRGPLDPPALQAAFAAVVTRHHPLRTRYAEGPDGEPVAETMPPPAPFPLPVTDLRDRADREQAVRAAAEEDRHTPFDLGAGLPLRARLLRTADDEHVLLLAMHHIAFDAWSTAVLLRELTTAYRAHREGTDPLAALPRLEEGYDAFARAQRRGSVLRRSRLAWWQRYLEGAPPRIDLPGDTDGAAPHAGTHGFDLPTDLVARLKEFSVGEGNTLYTTLLAGFLALLRARGAGADLVAGTPVTGRVTHAYQQLIGLFVNTAVVRADLSGTPTVRQAVDRVRAAVLGVRDHQEPFSEIVRAVNPPRVPGRNPLFQVMFDMHSLPIDLLDLPGVTVSSLDGRPVSLNTVEAAGEEAKFDLTLTVEDRGERVLCALEYEASRFSRHWAEEFAADYARLLGAWAHDPDQPLAATLPAAASAAPPSVLTGPAEPLDDLAAHRLVEDHAARHPDDPAVRDGHEELTYGELDTRAQALAHTLRREGVRPGTVVGLLLPKSASLVTAALAVWKAGGAHLTLDPRYPAERLRAMLTESGCRLVVGDPGLVPELADAARFLPATPPPGDTGGTDRTGDTDGIGGTGDHLPGPPGEEADRTAYVVFTSGSTGRPKGVAVTHRALLNNFRAWSAAYHLDQVRAHLQMAGSSFDVFHADLVRALCSGACLVLCPQDALLDPPALLRLLRENRIGFAEFVPVVLQGLLEHLEEQDADLSFLRALAVGSDAWPAGAHRRLLRRMAPDAVLANSYGLAEATVDSALFTGDPAGRTDEQQVPIGRPLRNTRLYVLGEDLRPVPRGTPGELWVAGAGVTAGYLGRPDETARRYLPDTVAGAPGERMYRTGDRAVLLDSGDLVLLGRVDRQLQVRGLRVEPQEVETVLAATPGVRRALVVADPRGATEGLVAYLVREPGADPDPRQATAIARRALPEPACPGHYAVVDTLPLTPNGKPDLAALARVPLAAAGAGGARTAPRTDAERAVAAVWRELLETDDIGADDDFFERGGHSLLLTRMVATLRRRHGAALALSEVFRQPTVAAVARLLEQTGRTAPAAVPPRRTAARTTVRIGADGTVLAAEDR</sequence>
<dbReference type="Gene3D" id="3.30.300.30">
    <property type="match status" value="1"/>
</dbReference>
<dbReference type="Gene3D" id="3.30.559.10">
    <property type="entry name" value="Chloramphenicol acetyltransferase-like domain"/>
    <property type="match status" value="1"/>
</dbReference>
<keyword evidence="3" id="KW-0597">Phosphoprotein</keyword>
<dbReference type="InterPro" id="IPR009081">
    <property type="entry name" value="PP-bd_ACP"/>
</dbReference>
<dbReference type="Pfam" id="PF00501">
    <property type="entry name" value="AMP-binding"/>
    <property type="match status" value="1"/>
</dbReference>
<dbReference type="NCBIfam" id="TIGR01733">
    <property type="entry name" value="AA-adenyl-dom"/>
    <property type="match status" value="1"/>
</dbReference>
<comment type="cofactor">
    <cofactor evidence="1">
        <name>pantetheine 4'-phosphate</name>
        <dbReference type="ChEBI" id="CHEBI:47942"/>
    </cofactor>
</comment>
<reference evidence="6 7" key="1">
    <citation type="submission" date="2024-10" db="EMBL/GenBank/DDBJ databases">
        <title>The Natural Products Discovery Center: Release of the First 8490 Sequenced Strains for Exploring Actinobacteria Biosynthetic Diversity.</title>
        <authorList>
            <person name="Kalkreuter E."/>
            <person name="Kautsar S.A."/>
            <person name="Yang D."/>
            <person name="Bader C.D."/>
            <person name="Teijaro C.N."/>
            <person name="Fluegel L."/>
            <person name="Davis C.M."/>
            <person name="Simpson J.R."/>
            <person name="Lauterbach L."/>
            <person name="Steele A.D."/>
            <person name="Gui C."/>
            <person name="Meng S."/>
            <person name="Li G."/>
            <person name="Viehrig K."/>
            <person name="Ye F."/>
            <person name="Su P."/>
            <person name="Kiefer A.F."/>
            <person name="Nichols A."/>
            <person name="Cepeda A.J."/>
            <person name="Yan W."/>
            <person name="Fan B."/>
            <person name="Jiang Y."/>
            <person name="Adhikari A."/>
            <person name="Zheng C.-J."/>
            <person name="Schuster L."/>
            <person name="Cowan T.M."/>
            <person name="Smanski M.J."/>
            <person name="Chevrette M.G."/>
            <person name="De Carvalho L.P.S."/>
            <person name="Shen B."/>
        </authorList>
    </citation>
    <scope>NUCLEOTIDE SEQUENCE [LARGE SCALE GENOMIC DNA]</scope>
    <source>
        <strain evidence="6 7">NPDC013366</strain>
    </source>
</reference>
<dbReference type="InterPro" id="IPR020845">
    <property type="entry name" value="AMP-binding_CS"/>
</dbReference>
<dbReference type="Pfam" id="PF00668">
    <property type="entry name" value="Condensation"/>
    <property type="match status" value="1"/>
</dbReference>
<feature type="domain" description="Carrier" evidence="5">
    <location>
        <begin position="1091"/>
        <end position="1166"/>
    </location>
</feature>
<comment type="caution">
    <text evidence="6">The sequence shown here is derived from an EMBL/GenBank/DDBJ whole genome shotgun (WGS) entry which is preliminary data.</text>
</comment>
<dbReference type="Pfam" id="PF13193">
    <property type="entry name" value="AMP-binding_C"/>
    <property type="match status" value="1"/>
</dbReference>
<evidence type="ECO:0000256" key="4">
    <source>
        <dbReference type="SAM" id="MobiDB-lite"/>
    </source>
</evidence>
<dbReference type="Pfam" id="PF00550">
    <property type="entry name" value="PP-binding"/>
    <property type="match status" value="2"/>
</dbReference>
<evidence type="ECO:0000256" key="2">
    <source>
        <dbReference type="ARBA" id="ARBA00022450"/>
    </source>
</evidence>
<dbReference type="Proteomes" id="UP001603418">
    <property type="component" value="Unassembled WGS sequence"/>
</dbReference>
<evidence type="ECO:0000256" key="1">
    <source>
        <dbReference type="ARBA" id="ARBA00001957"/>
    </source>
</evidence>
<dbReference type="Gene3D" id="3.30.559.30">
    <property type="entry name" value="Nonribosomal peptide synthetase, condensation domain"/>
    <property type="match status" value="1"/>
</dbReference>
<dbReference type="InterPro" id="IPR042099">
    <property type="entry name" value="ANL_N_sf"/>
</dbReference>
<dbReference type="CDD" id="cd05930">
    <property type="entry name" value="A_NRPS"/>
    <property type="match status" value="1"/>
</dbReference>
<gene>
    <name evidence="6" type="ORF">ACF1HC_10070</name>
</gene>
<dbReference type="CDD" id="cd19531">
    <property type="entry name" value="LCL_NRPS-like"/>
    <property type="match status" value="1"/>
</dbReference>
<evidence type="ECO:0000313" key="6">
    <source>
        <dbReference type="EMBL" id="MFF9881943.1"/>
    </source>
</evidence>
<dbReference type="InterPro" id="IPR025110">
    <property type="entry name" value="AMP-bd_C"/>
</dbReference>
<name>A0ABW6YSY8_9ACTN</name>
<dbReference type="SUPFAM" id="SSF52777">
    <property type="entry name" value="CoA-dependent acyltransferases"/>
    <property type="match status" value="2"/>
</dbReference>
<feature type="region of interest" description="Disordered" evidence="4">
    <location>
        <begin position="682"/>
        <end position="718"/>
    </location>
</feature>
<feature type="compositionally biased region" description="Basic and acidic residues" evidence="4">
    <location>
        <begin position="81"/>
        <end position="91"/>
    </location>
</feature>
<keyword evidence="7" id="KW-1185">Reference proteome</keyword>
<evidence type="ECO:0000259" key="5">
    <source>
        <dbReference type="PROSITE" id="PS50075"/>
    </source>
</evidence>
<protein>
    <submittedName>
        <fullName evidence="6">Non-ribosomal peptide synthetase</fullName>
    </submittedName>
</protein>
<keyword evidence="2" id="KW-0596">Phosphopantetheine</keyword>
<dbReference type="InterPro" id="IPR036736">
    <property type="entry name" value="ACP-like_sf"/>
</dbReference>
<dbReference type="InterPro" id="IPR001242">
    <property type="entry name" value="Condensation_dom"/>
</dbReference>
<evidence type="ECO:0000313" key="7">
    <source>
        <dbReference type="Proteomes" id="UP001603418"/>
    </source>
</evidence>
<accession>A0ABW6YSY8</accession>
<dbReference type="Gene3D" id="1.10.1200.10">
    <property type="entry name" value="ACP-like"/>
    <property type="match status" value="1"/>
</dbReference>
<dbReference type="InterPro" id="IPR006162">
    <property type="entry name" value="Ppantetheine_attach_site"/>
</dbReference>
<evidence type="ECO:0000256" key="3">
    <source>
        <dbReference type="ARBA" id="ARBA00022553"/>
    </source>
</evidence>
<proteinExistence type="predicted"/>
<dbReference type="SUPFAM" id="SSF56801">
    <property type="entry name" value="Acetyl-CoA synthetase-like"/>
    <property type="match status" value="1"/>
</dbReference>